<evidence type="ECO:0000313" key="2">
    <source>
        <dbReference type="EMBL" id="KAK6625775.1"/>
    </source>
</evidence>
<protein>
    <submittedName>
        <fullName evidence="2">Uncharacterized protein</fullName>
    </submittedName>
</protein>
<name>A0AAN8PC34_POLSC</name>
<gene>
    <name evidence="2" type="ORF">RUM43_006074</name>
</gene>
<feature type="non-terminal residue" evidence="2">
    <location>
        <position position="1"/>
    </location>
</feature>
<comment type="caution">
    <text evidence="2">The sequence shown here is derived from an EMBL/GenBank/DDBJ whole genome shotgun (WGS) entry which is preliminary data.</text>
</comment>
<evidence type="ECO:0000313" key="3">
    <source>
        <dbReference type="Proteomes" id="UP001372834"/>
    </source>
</evidence>
<evidence type="ECO:0000256" key="1">
    <source>
        <dbReference type="SAM" id="MobiDB-lite"/>
    </source>
</evidence>
<sequence length="53" mass="5897">RHKSDSSSGRELIKDDENPKLLLSLKEDGDESSDKLQIVYQTPCNGSEANDSF</sequence>
<dbReference type="EMBL" id="JAWJWE010000037">
    <property type="protein sequence ID" value="KAK6625775.1"/>
    <property type="molecule type" value="Genomic_DNA"/>
</dbReference>
<accession>A0AAN8PC34</accession>
<proteinExistence type="predicted"/>
<reference evidence="2 3" key="1">
    <citation type="submission" date="2023-10" db="EMBL/GenBank/DDBJ databases">
        <title>Genomes of two closely related lineages of the louse Polyplax serrata with different host specificities.</title>
        <authorList>
            <person name="Martinu J."/>
            <person name="Tarabai H."/>
            <person name="Stefka J."/>
            <person name="Hypsa V."/>
        </authorList>
    </citation>
    <scope>NUCLEOTIDE SEQUENCE [LARGE SCALE GENOMIC DNA]</scope>
    <source>
        <strain evidence="2">HR10_N</strain>
    </source>
</reference>
<feature type="region of interest" description="Disordered" evidence="1">
    <location>
        <begin position="1"/>
        <end position="20"/>
    </location>
</feature>
<dbReference type="AlphaFoldDB" id="A0AAN8PC34"/>
<organism evidence="2 3">
    <name type="scientific">Polyplax serrata</name>
    <name type="common">Common mouse louse</name>
    <dbReference type="NCBI Taxonomy" id="468196"/>
    <lineage>
        <taxon>Eukaryota</taxon>
        <taxon>Metazoa</taxon>
        <taxon>Ecdysozoa</taxon>
        <taxon>Arthropoda</taxon>
        <taxon>Hexapoda</taxon>
        <taxon>Insecta</taxon>
        <taxon>Pterygota</taxon>
        <taxon>Neoptera</taxon>
        <taxon>Paraneoptera</taxon>
        <taxon>Psocodea</taxon>
        <taxon>Troctomorpha</taxon>
        <taxon>Phthiraptera</taxon>
        <taxon>Anoplura</taxon>
        <taxon>Polyplacidae</taxon>
        <taxon>Polyplax</taxon>
    </lineage>
</organism>
<dbReference type="Proteomes" id="UP001372834">
    <property type="component" value="Unassembled WGS sequence"/>
</dbReference>